<organism evidence="4 5">
    <name type="scientific">Nostoc cycadae WK-1</name>
    <dbReference type="NCBI Taxonomy" id="1861711"/>
    <lineage>
        <taxon>Bacteria</taxon>
        <taxon>Bacillati</taxon>
        <taxon>Cyanobacteriota</taxon>
        <taxon>Cyanophyceae</taxon>
        <taxon>Nostocales</taxon>
        <taxon>Nostocaceae</taxon>
        <taxon>Nostoc</taxon>
    </lineage>
</organism>
<dbReference type="PANTHER" id="PTHR24171">
    <property type="entry name" value="ANKYRIN REPEAT DOMAIN-CONTAINING PROTEIN 39-RELATED"/>
    <property type="match status" value="1"/>
</dbReference>
<proteinExistence type="predicted"/>
<dbReference type="GO" id="GO:0085020">
    <property type="term" value="P:protein K6-linked ubiquitination"/>
    <property type="evidence" value="ECO:0007669"/>
    <property type="project" value="TreeGrafter"/>
</dbReference>
<reference evidence="5" key="1">
    <citation type="journal article" date="2018" name="Genome Announc.">
        <title>Draft Genome Sequence of the Nitrogen-Fixing and Hormogonia-Inducing Cyanobacterium Nostoc cycadae Strain WK-1, Isolated from the Coralloid Roots of Cycas revoluta.</title>
        <authorList>
            <person name="Kanesaki Y."/>
            <person name="Hirose M."/>
            <person name="Hirose Y."/>
            <person name="Fujisawa T."/>
            <person name="Nakamura Y."/>
            <person name="Watanabe S."/>
            <person name="Matsunaga S."/>
            <person name="Uchida H."/>
            <person name="Murakami A."/>
        </authorList>
    </citation>
    <scope>NUCLEOTIDE SEQUENCE [LARGE SCALE GENOMIC DNA]</scope>
    <source>
        <strain evidence="5">WK-1</strain>
    </source>
</reference>
<dbReference type="GO" id="GO:0004842">
    <property type="term" value="F:ubiquitin-protein transferase activity"/>
    <property type="evidence" value="ECO:0007669"/>
    <property type="project" value="TreeGrafter"/>
</dbReference>
<keyword evidence="1" id="KW-0677">Repeat</keyword>
<name>A0A2H6LIK5_9NOSO</name>
<sequence>MYGDYTIPDGDVAAALIRAIRFNYLEEVQALIPVQEDINARDNSELYWTPLMYAVFEESLEMVKLLVQAGADVNARGSDPDDFPLNLCAYACKSAFVYSSEFARNKKIFDYLAPLTSPELQAIAQRTLNQRVSN</sequence>
<dbReference type="PROSITE" id="PS50088">
    <property type="entry name" value="ANK_REPEAT"/>
    <property type="match status" value="1"/>
</dbReference>
<evidence type="ECO:0000256" key="1">
    <source>
        <dbReference type="ARBA" id="ARBA00022737"/>
    </source>
</evidence>
<keyword evidence="2 3" id="KW-0040">ANK repeat</keyword>
<dbReference type="Pfam" id="PF12796">
    <property type="entry name" value="Ank_2"/>
    <property type="match status" value="1"/>
</dbReference>
<accession>A0A2H6LIK5</accession>
<dbReference type="SUPFAM" id="SSF48403">
    <property type="entry name" value="Ankyrin repeat"/>
    <property type="match status" value="1"/>
</dbReference>
<dbReference type="SMART" id="SM00248">
    <property type="entry name" value="ANK"/>
    <property type="match status" value="2"/>
</dbReference>
<evidence type="ECO:0000313" key="4">
    <source>
        <dbReference type="EMBL" id="GBE93023.1"/>
    </source>
</evidence>
<comment type="caution">
    <text evidence="4">The sequence shown here is derived from an EMBL/GenBank/DDBJ whole genome shotgun (WGS) entry which is preliminary data.</text>
</comment>
<dbReference type="PROSITE" id="PS50297">
    <property type="entry name" value="ANK_REP_REGION"/>
    <property type="match status" value="1"/>
</dbReference>
<evidence type="ECO:0000256" key="2">
    <source>
        <dbReference type="ARBA" id="ARBA00023043"/>
    </source>
</evidence>
<dbReference type="Proteomes" id="UP000236527">
    <property type="component" value="Unassembled WGS sequence"/>
</dbReference>
<dbReference type="InterPro" id="IPR036770">
    <property type="entry name" value="Ankyrin_rpt-contain_sf"/>
</dbReference>
<keyword evidence="5" id="KW-1185">Reference proteome</keyword>
<gene>
    <name evidence="4" type="ORF">NCWK1_2783</name>
</gene>
<dbReference type="AlphaFoldDB" id="A0A2H6LIK5"/>
<evidence type="ECO:0000256" key="3">
    <source>
        <dbReference type="PROSITE-ProRule" id="PRU00023"/>
    </source>
</evidence>
<protein>
    <submittedName>
        <fullName evidence="4">Uncharacterized protein</fullName>
    </submittedName>
</protein>
<feature type="repeat" description="ANK" evidence="3">
    <location>
        <begin position="49"/>
        <end position="78"/>
    </location>
</feature>
<dbReference type="RefSeq" id="WP_103125188.1">
    <property type="nucleotide sequence ID" value="NZ_DF978429.1"/>
</dbReference>
<dbReference type="Gene3D" id="1.25.40.20">
    <property type="entry name" value="Ankyrin repeat-containing domain"/>
    <property type="match status" value="1"/>
</dbReference>
<dbReference type="InterPro" id="IPR002110">
    <property type="entry name" value="Ankyrin_rpt"/>
</dbReference>
<evidence type="ECO:0000313" key="5">
    <source>
        <dbReference type="Proteomes" id="UP000236527"/>
    </source>
</evidence>
<dbReference type="EMBL" id="BDGE01000044">
    <property type="protein sequence ID" value="GBE93023.1"/>
    <property type="molecule type" value="Genomic_DNA"/>
</dbReference>
<dbReference type="PANTHER" id="PTHR24171:SF8">
    <property type="entry name" value="BRCA1-ASSOCIATED RING DOMAIN PROTEIN 1"/>
    <property type="match status" value="1"/>
</dbReference>